<evidence type="ECO:0000313" key="2">
    <source>
        <dbReference type="Proteomes" id="UP000678393"/>
    </source>
</evidence>
<sequence length="54" mass="5786">MAESFAVRLGSIVSSTYVGFALSLCKDVGILEVLLESKIPLTSQAIADKKDLKE</sequence>
<reference evidence="1" key="1">
    <citation type="submission" date="2021-04" db="EMBL/GenBank/DDBJ databases">
        <authorList>
            <consortium name="Molecular Ecology Group"/>
        </authorList>
    </citation>
    <scope>NUCLEOTIDE SEQUENCE</scope>
</reference>
<name>A0A8S3YJF4_9EUPU</name>
<dbReference type="AlphaFoldDB" id="A0A8S3YJF4"/>
<accession>A0A8S3YJF4</accession>
<dbReference type="EMBL" id="CAJHNH020000026">
    <property type="protein sequence ID" value="CAG5114706.1"/>
    <property type="molecule type" value="Genomic_DNA"/>
</dbReference>
<keyword evidence="2" id="KW-1185">Reference proteome</keyword>
<dbReference type="Proteomes" id="UP000678393">
    <property type="component" value="Unassembled WGS sequence"/>
</dbReference>
<gene>
    <name evidence="1" type="ORF">CUNI_LOCUS264</name>
</gene>
<organism evidence="1 2">
    <name type="scientific">Candidula unifasciata</name>
    <dbReference type="NCBI Taxonomy" id="100452"/>
    <lineage>
        <taxon>Eukaryota</taxon>
        <taxon>Metazoa</taxon>
        <taxon>Spiralia</taxon>
        <taxon>Lophotrochozoa</taxon>
        <taxon>Mollusca</taxon>
        <taxon>Gastropoda</taxon>
        <taxon>Heterobranchia</taxon>
        <taxon>Euthyneura</taxon>
        <taxon>Panpulmonata</taxon>
        <taxon>Eupulmonata</taxon>
        <taxon>Stylommatophora</taxon>
        <taxon>Helicina</taxon>
        <taxon>Helicoidea</taxon>
        <taxon>Geomitridae</taxon>
        <taxon>Candidula</taxon>
    </lineage>
</organism>
<proteinExistence type="predicted"/>
<evidence type="ECO:0000313" key="1">
    <source>
        <dbReference type="EMBL" id="CAG5114706.1"/>
    </source>
</evidence>
<protein>
    <submittedName>
        <fullName evidence="1">Uncharacterized protein</fullName>
    </submittedName>
</protein>
<feature type="non-terminal residue" evidence="1">
    <location>
        <position position="54"/>
    </location>
</feature>
<dbReference type="OrthoDB" id="506498at2759"/>
<comment type="caution">
    <text evidence="1">The sequence shown here is derived from an EMBL/GenBank/DDBJ whole genome shotgun (WGS) entry which is preliminary data.</text>
</comment>